<dbReference type="EMBL" id="JADCTT010000015">
    <property type="protein sequence ID" value="KAF9744098.1"/>
    <property type="molecule type" value="Genomic_DNA"/>
</dbReference>
<sequence>MPTSFSVLLDDLHLIFAVDYSQTVTQRYYAIQRAVFQDLGENRPEERRLTLSVDDTSIEFHANTHLETSPAYICRCQTRTPGTISYDLRLDSSFLAVT</sequence>
<protein>
    <submittedName>
        <fullName evidence="1">Uncharacterized protein</fullName>
    </submittedName>
</protein>
<gene>
    <name evidence="1" type="ORF">IM811_005678</name>
</gene>
<dbReference type="AlphaFoldDB" id="A0A8H7N215"/>
<comment type="caution">
    <text evidence="1">The sequence shown here is derived from an EMBL/GenBank/DDBJ whole genome shotgun (WGS) entry which is preliminary data.</text>
</comment>
<organism evidence="1 2">
    <name type="scientific">Bionectria ochroleuca</name>
    <name type="common">Gliocladium roseum</name>
    <dbReference type="NCBI Taxonomy" id="29856"/>
    <lineage>
        <taxon>Eukaryota</taxon>
        <taxon>Fungi</taxon>
        <taxon>Dikarya</taxon>
        <taxon>Ascomycota</taxon>
        <taxon>Pezizomycotina</taxon>
        <taxon>Sordariomycetes</taxon>
        <taxon>Hypocreomycetidae</taxon>
        <taxon>Hypocreales</taxon>
        <taxon>Bionectriaceae</taxon>
        <taxon>Clonostachys</taxon>
    </lineage>
</organism>
<dbReference type="Proteomes" id="UP000616885">
    <property type="component" value="Unassembled WGS sequence"/>
</dbReference>
<accession>A0A8H7N215</accession>
<evidence type="ECO:0000313" key="2">
    <source>
        <dbReference type="Proteomes" id="UP000616885"/>
    </source>
</evidence>
<reference evidence="1" key="1">
    <citation type="submission" date="2020-10" db="EMBL/GenBank/DDBJ databases">
        <title>High-Quality Genome Resource of Clonostachys rosea strain S41 by Oxford Nanopore Long-Read Sequencing.</title>
        <authorList>
            <person name="Wang H."/>
        </authorList>
    </citation>
    <scope>NUCLEOTIDE SEQUENCE</scope>
    <source>
        <strain evidence="1">S41</strain>
    </source>
</reference>
<proteinExistence type="predicted"/>
<evidence type="ECO:0000313" key="1">
    <source>
        <dbReference type="EMBL" id="KAF9744098.1"/>
    </source>
</evidence>
<name>A0A8H7N215_BIOOC</name>